<name>A0ABW8ERE2_STRT5</name>
<evidence type="ECO:0000313" key="2">
    <source>
        <dbReference type="Proteomes" id="UP001617351"/>
    </source>
</evidence>
<evidence type="ECO:0000313" key="1">
    <source>
        <dbReference type="EMBL" id="MFJ2825843.1"/>
    </source>
</evidence>
<reference evidence="1 2" key="1">
    <citation type="submission" date="2024-10" db="EMBL/GenBank/DDBJ databases">
        <title>The Natural Products Discovery Center: Release of the First 8490 Sequenced Strains for Exploring Actinobacteria Biosynthetic Diversity.</title>
        <authorList>
            <person name="Kalkreuter E."/>
            <person name="Kautsar S.A."/>
            <person name="Yang D."/>
            <person name="Bader C.D."/>
            <person name="Teijaro C.N."/>
            <person name="Fluegel L."/>
            <person name="Davis C.M."/>
            <person name="Simpson J.R."/>
            <person name="Lauterbach L."/>
            <person name="Steele A.D."/>
            <person name="Gui C."/>
            <person name="Meng S."/>
            <person name="Li G."/>
            <person name="Viehrig K."/>
            <person name="Ye F."/>
            <person name="Su P."/>
            <person name="Kiefer A.F."/>
            <person name="Nichols A."/>
            <person name="Cepeda A.J."/>
            <person name="Yan W."/>
            <person name="Fan B."/>
            <person name="Jiang Y."/>
            <person name="Adhikari A."/>
            <person name="Zheng C.-J."/>
            <person name="Schuster L."/>
            <person name="Cowan T.M."/>
            <person name="Smanski M.J."/>
            <person name="Chevrette M.G."/>
            <person name="De Carvalho L.P.S."/>
            <person name="Shen B."/>
        </authorList>
    </citation>
    <scope>NUCLEOTIDE SEQUENCE [LARGE SCALE GENOMIC DNA]</scope>
    <source>
        <strain evidence="1 2">NPDC087220</strain>
    </source>
</reference>
<accession>A0ABW8ERE2</accession>
<gene>
    <name evidence="1" type="ORF">ACIO7M_32740</name>
</gene>
<keyword evidence="2" id="KW-1185">Reference proteome</keyword>
<organism evidence="1 2">
    <name type="scientific">Streptomyces toxytricini</name>
    <name type="common">Actinomyces toxytricini</name>
    <dbReference type="NCBI Taxonomy" id="67369"/>
    <lineage>
        <taxon>Bacteria</taxon>
        <taxon>Bacillati</taxon>
        <taxon>Actinomycetota</taxon>
        <taxon>Actinomycetes</taxon>
        <taxon>Kitasatosporales</taxon>
        <taxon>Streptomycetaceae</taxon>
        <taxon>Streptomyces</taxon>
    </lineage>
</organism>
<dbReference type="EMBL" id="JBIUYY010000022">
    <property type="protein sequence ID" value="MFJ2825843.1"/>
    <property type="molecule type" value="Genomic_DNA"/>
</dbReference>
<sequence>MARLVPEPGHIPQPHVQVQVQVQLQPLESQGVAEHPAVIHGPVGADFRHQLGAGQHHVQDVAAAPTPR</sequence>
<protein>
    <submittedName>
        <fullName evidence="1">Uncharacterized protein</fullName>
    </submittedName>
</protein>
<proteinExistence type="predicted"/>
<dbReference type="RefSeq" id="WP_402387671.1">
    <property type="nucleotide sequence ID" value="NZ_JBIUYY010000022.1"/>
</dbReference>
<dbReference type="Proteomes" id="UP001617351">
    <property type="component" value="Unassembled WGS sequence"/>
</dbReference>
<comment type="caution">
    <text evidence="1">The sequence shown here is derived from an EMBL/GenBank/DDBJ whole genome shotgun (WGS) entry which is preliminary data.</text>
</comment>